<dbReference type="Pfam" id="PF01565">
    <property type="entry name" value="FAD_binding_4"/>
    <property type="match status" value="1"/>
</dbReference>
<evidence type="ECO:0000256" key="2">
    <source>
        <dbReference type="ARBA" id="ARBA00005466"/>
    </source>
</evidence>
<dbReference type="Gene3D" id="3.40.462.20">
    <property type="match status" value="1"/>
</dbReference>
<dbReference type="InterPro" id="IPR050416">
    <property type="entry name" value="FAD-linked_Oxidoreductase"/>
</dbReference>
<dbReference type="EMBL" id="PDNA01000010">
    <property type="protein sequence ID" value="PGH27086.1"/>
    <property type="molecule type" value="Genomic_DNA"/>
</dbReference>
<dbReference type="InterPro" id="IPR012951">
    <property type="entry name" value="BBE"/>
</dbReference>
<dbReference type="STRING" id="1447883.A0A2B7YZG9"/>
<sequence length="462" mass="50040">MQPSLIDELKNSLKSSDLVTPSSENYDKAIQRWNAAIEKKAGAVIFVNCVEDIVAALLFSQTHSIDLAVRSGGHFSGDANSSDRGIVIDLTNFCEVTVDPDAKTVKVQSGAKWPAIDKAAAQHGLATVAGSSSQPGVAGVTLGGGYGWLTGAHGLALDNIMSTRVVLADGSVVKTSETENPDLFWALRGAGPNFGIVAEFVFRLHDQRANVWAGALGFPLPLADRVFQFASSAVSKSKGEAGMLVILCAPPPAFNPVIVASIFYNGSPDEAKAFFGPLYEIGPIFDATREVPYSTLNTVNDQPTRPGTRRRIHGALFATPLKPGIFQGIIEEYQAFIDKSPPGVSSELIWDFHSISRVLEIPQSATSFPNRGNHYNIMVTGGWPDKALDDHCTEWVLRASGKLRELYEESKPEGSVEGTGYYTNYDNNHTEAAKVFGLNYARLVELKAIYDPKNVFNKWYPL</sequence>
<accession>A0A2B7YZG9</accession>
<organism evidence="7 8">
    <name type="scientific">Polytolypa hystricis (strain UAMH7299)</name>
    <dbReference type="NCBI Taxonomy" id="1447883"/>
    <lineage>
        <taxon>Eukaryota</taxon>
        <taxon>Fungi</taxon>
        <taxon>Dikarya</taxon>
        <taxon>Ascomycota</taxon>
        <taxon>Pezizomycotina</taxon>
        <taxon>Eurotiomycetes</taxon>
        <taxon>Eurotiomycetidae</taxon>
        <taxon>Onygenales</taxon>
        <taxon>Onygenales incertae sedis</taxon>
        <taxon>Polytolypa</taxon>
    </lineage>
</organism>
<evidence type="ECO:0000313" key="8">
    <source>
        <dbReference type="Proteomes" id="UP000224634"/>
    </source>
</evidence>
<comment type="caution">
    <text evidence="7">The sequence shown here is derived from an EMBL/GenBank/DDBJ whole genome shotgun (WGS) entry which is preliminary data.</text>
</comment>
<evidence type="ECO:0000259" key="6">
    <source>
        <dbReference type="PROSITE" id="PS51387"/>
    </source>
</evidence>
<evidence type="ECO:0000313" key="7">
    <source>
        <dbReference type="EMBL" id="PGH27086.1"/>
    </source>
</evidence>
<dbReference type="Gene3D" id="3.30.465.10">
    <property type="match status" value="1"/>
</dbReference>
<keyword evidence="8" id="KW-1185">Reference proteome</keyword>
<dbReference type="Proteomes" id="UP000224634">
    <property type="component" value="Unassembled WGS sequence"/>
</dbReference>
<dbReference type="PANTHER" id="PTHR42973">
    <property type="entry name" value="BINDING OXIDOREDUCTASE, PUTATIVE (AFU_ORTHOLOGUE AFUA_1G17690)-RELATED"/>
    <property type="match status" value="1"/>
</dbReference>
<dbReference type="Pfam" id="PF08031">
    <property type="entry name" value="BBE"/>
    <property type="match status" value="1"/>
</dbReference>
<proteinExistence type="inferred from homology"/>
<feature type="domain" description="FAD-binding PCMH-type" evidence="6">
    <location>
        <begin position="37"/>
        <end position="207"/>
    </location>
</feature>
<dbReference type="InterPro" id="IPR016166">
    <property type="entry name" value="FAD-bd_PCMH"/>
</dbReference>
<dbReference type="GO" id="GO:0071949">
    <property type="term" value="F:FAD binding"/>
    <property type="evidence" value="ECO:0007669"/>
    <property type="project" value="InterPro"/>
</dbReference>
<dbReference type="PROSITE" id="PS51387">
    <property type="entry name" value="FAD_PCMH"/>
    <property type="match status" value="1"/>
</dbReference>
<dbReference type="InterPro" id="IPR006094">
    <property type="entry name" value="Oxid_FAD_bind_N"/>
</dbReference>
<name>A0A2B7YZG9_POLH7</name>
<dbReference type="PANTHER" id="PTHR42973:SF39">
    <property type="entry name" value="FAD-BINDING PCMH-TYPE DOMAIN-CONTAINING PROTEIN"/>
    <property type="match status" value="1"/>
</dbReference>
<keyword evidence="4" id="KW-0274">FAD</keyword>
<evidence type="ECO:0000256" key="3">
    <source>
        <dbReference type="ARBA" id="ARBA00022630"/>
    </source>
</evidence>
<protein>
    <recommendedName>
        <fullName evidence="6">FAD-binding PCMH-type domain-containing protein</fullName>
    </recommendedName>
</protein>
<dbReference type="OrthoDB" id="415825at2759"/>
<dbReference type="SUPFAM" id="SSF56176">
    <property type="entry name" value="FAD-binding/transporter-associated domain-like"/>
    <property type="match status" value="1"/>
</dbReference>
<gene>
    <name evidence="7" type="ORF">AJ80_01273</name>
</gene>
<evidence type="ECO:0000256" key="5">
    <source>
        <dbReference type="ARBA" id="ARBA00023002"/>
    </source>
</evidence>
<dbReference type="InterPro" id="IPR036318">
    <property type="entry name" value="FAD-bd_PCMH-like_sf"/>
</dbReference>
<evidence type="ECO:0000256" key="4">
    <source>
        <dbReference type="ARBA" id="ARBA00022827"/>
    </source>
</evidence>
<dbReference type="InterPro" id="IPR016167">
    <property type="entry name" value="FAD-bd_PCMH_sub1"/>
</dbReference>
<evidence type="ECO:0000256" key="1">
    <source>
        <dbReference type="ARBA" id="ARBA00001974"/>
    </source>
</evidence>
<keyword evidence="5" id="KW-0560">Oxidoreductase</keyword>
<comment type="similarity">
    <text evidence="2">Belongs to the oxygen-dependent FAD-linked oxidoreductase family.</text>
</comment>
<dbReference type="InterPro" id="IPR016169">
    <property type="entry name" value="FAD-bd_PCMH_sub2"/>
</dbReference>
<dbReference type="Gene3D" id="3.30.43.10">
    <property type="entry name" value="Uridine Diphospho-n-acetylenolpyruvylglucosamine Reductase, domain 2"/>
    <property type="match status" value="1"/>
</dbReference>
<dbReference type="AlphaFoldDB" id="A0A2B7YZG9"/>
<keyword evidence="3" id="KW-0285">Flavoprotein</keyword>
<reference evidence="7 8" key="1">
    <citation type="submission" date="2017-10" db="EMBL/GenBank/DDBJ databases">
        <title>Comparative genomics in systemic dimorphic fungi from Ajellomycetaceae.</title>
        <authorList>
            <person name="Munoz J.F."/>
            <person name="Mcewen J.G."/>
            <person name="Clay O.K."/>
            <person name="Cuomo C.A."/>
        </authorList>
    </citation>
    <scope>NUCLEOTIDE SEQUENCE [LARGE SCALE GENOMIC DNA]</scope>
    <source>
        <strain evidence="7 8">UAMH7299</strain>
    </source>
</reference>
<comment type="cofactor">
    <cofactor evidence="1">
        <name>FAD</name>
        <dbReference type="ChEBI" id="CHEBI:57692"/>
    </cofactor>
</comment>
<dbReference type="GO" id="GO:0016491">
    <property type="term" value="F:oxidoreductase activity"/>
    <property type="evidence" value="ECO:0007669"/>
    <property type="project" value="UniProtKB-KW"/>
</dbReference>